<dbReference type="GO" id="GO:0016747">
    <property type="term" value="F:acyltransferase activity, transferring groups other than amino-acyl groups"/>
    <property type="evidence" value="ECO:0007669"/>
    <property type="project" value="InterPro"/>
</dbReference>
<keyword evidence="1 5" id="KW-0808">Transferase</keyword>
<keyword evidence="6" id="KW-1185">Reference proteome</keyword>
<dbReference type="PANTHER" id="PTHR43792:SF8">
    <property type="entry name" value="[RIBOSOMAL PROTEIN US5]-ALANINE N-ACETYLTRANSFERASE"/>
    <property type="match status" value="1"/>
</dbReference>
<reference evidence="5" key="1">
    <citation type="submission" date="2020-08" db="EMBL/GenBank/DDBJ databases">
        <title>Winogradskyella ouciana sp. nov., isolated from the hadal seawater of the Mariana Trench.</title>
        <authorList>
            <person name="He X."/>
        </authorList>
    </citation>
    <scope>NUCLEOTIDE SEQUENCE [LARGE SCALE GENOMIC DNA]</scope>
    <source>
        <strain evidence="5">KCTC 52348</strain>
    </source>
</reference>
<dbReference type="EMBL" id="JACLCP010000001">
    <property type="protein sequence ID" value="MBC2843776.1"/>
    <property type="molecule type" value="Genomic_DNA"/>
</dbReference>
<evidence type="ECO:0000313" key="5">
    <source>
        <dbReference type="EMBL" id="MBC2843776.1"/>
    </source>
</evidence>
<dbReference type="RefSeq" id="WP_185787490.1">
    <property type="nucleotide sequence ID" value="NZ_JACLCP010000001.1"/>
</dbReference>
<dbReference type="SUPFAM" id="SSF55729">
    <property type="entry name" value="Acyl-CoA N-acyltransferases (Nat)"/>
    <property type="match status" value="1"/>
</dbReference>
<organism evidence="5 6">
    <name type="scientific">Winogradskyella flava</name>
    <dbReference type="NCBI Taxonomy" id="1884876"/>
    <lineage>
        <taxon>Bacteria</taxon>
        <taxon>Pseudomonadati</taxon>
        <taxon>Bacteroidota</taxon>
        <taxon>Flavobacteriia</taxon>
        <taxon>Flavobacteriales</taxon>
        <taxon>Flavobacteriaceae</taxon>
        <taxon>Winogradskyella</taxon>
    </lineage>
</organism>
<dbReference type="InterPro" id="IPR000182">
    <property type="entry name" value="GNAT_dom"/>
</dbReference>
<gene>
    <name evidence="5" type="ORF">H7F21_01635</name>
</gene>
<dbReference type="AlphaFoldDB" id="A0A842IPF6"/>
<comment type="caution">
    <text evidence="5">The sequence shown here is derived from an EMBL/GenBank/DDBJ whole genome shotgun (WGS) entry which is preliminary data.</text>
</comment>
<feature type="domain" description="N-acetyltransferase" evidence="4">
    <location>
        <begin position="12"/>
        <end position="151"/>
    </location>
</feature>
<dbReference type="Gene3D" id="3.40.630.30">
    <property type="match status" value="1"/>
</dbReference>
<name>A0A842IPF6_9FLAO</name>
<evidence type="ECO:0000313" key="6">
    <source>
        <dbReference type="Proteomes" id="UP000533900"/>
    </source>
</evidence>
<sequence>MVAQFDGFEISPIHGGDAWKICDLMVANADRFKRYFPKTLEQNLNPTLSQLFVERKVKQFENKAEFLFTLKHSETRKLAGLIYIKELDWDKKQGEFAYCIDYTFKGQGLMSKAIKRLSEHAFEGLGLKVLQIIVHKDNLGSVKVATNNGFEWQQTNLNGFTPPGERPLDMELYELYARNS</sequence>
<comment type="similarity">
    <text evidence="3">Belongs to the acetyltransferase family. RimJ subfamily.</text>
</comment>
<keyword evidence="2" id="KW-0012">Acyltransferase</keyword>
<evidence type="ECO:0000256" key="2">
    <source>
        <dbReference type="ARBA" id="ARBA00023315"/>
    </source>
</evidence>
<proteinExistence type="inferred from homology"/>
<protein>
    <submittedName>
        <fullName evidence="5">GNAT family N-acetyltransferase</fullName>
    </submittedName>
</protein>
<dbReference type="PANTHER" id="PTHR43792">
    <property type="entry name" value="GNAT FAMILY, PUTATIVE (AFU_ORTHOLOGUE AFUA_3G00765)-RELATED-RELATED"/>
    <property type="match status" value="1"/>
</dbReference>
<dbReference type="InterPro" id="IPR016181">
    <property type="entry name" value="Acyl_CoA_acyltransferase"/>
</dbReference>
<dbReference type="Proteomes" id="UP000533900">
    <property type="component" value="Unassembled WGS sequence"/>
</dbReference>
<dbReference type="InterPro" id="IPR051531">
    <property type="entry name" value="N-acetyltransferase"/>
</dbReference>
<evidence type="ECO:0000256" key="3">
    <source>
        <dbReference type="ARBA" id="ARBA00038502"/>
    </source>
</evidence>
<evidence type="ECO:0000256" key="1">
    <source>
        <dbReference type="ARBA" id="ARBA00022679"/>
    </source>
</evidence>
<accession>A0A842IPF6</accession>
<dbReference type="Pfam" id="PF13302">
    <property type="entry name" value="Acetyltransf_3"/>
    <property type="match status" value="1"/>
</dbReference>
<evidence type="ECO:0000259" key="4">
    <source>
        <dbReference type="Pfam" id="PF13302"/>
    </source>
</evidence>